<evidence type="ECO:0000256" key="5">
    <source>
        <dbReference type="SAM" id="MobiDB-lite"/>
    </source>
</evidence>
<dbReference type="EMBL" id="JAPMSZ010000004">
    <property type="protein sequence ID" value="KAJ5104822.1"/>
    <property type="molecule type" value="Genomic_DNA"/>
</dbReference>
<dbReference type="AlphaFoldDB" id="A0A9W9KH21"/>
<dbReference type="SUPFAM" id="SSF103473">
    <property type="entry name" value="MFS general substrate transporter"/>
    <property type="match status" value="1"/>
</dbReference>
<dbReference type="Pfam" id="PF07690">
    <property type="entry name" value="MFS_1"/>
    <property type="match status" value="2"/>
</dbReference>
<feature type="compositionally biased region" description="Basic and acidic residues" evidence="5">
    <location>
        <begin position="13"/>
        <end position="29"/>
    </location>
</feature>
<dbReference type="PANTHER" id="PTHR23507:SF40">
    <property type="entry name" value="TETRACYCLINE-EFFLUX TRANSPORTER"/>
    <property type="match status" value="1"/>
</dbReference>
<evidence type="ECO:0000313" key="9">
    <source>
        <dbReference type="Proteomes" id="UP001141434"/>
    </source>
</evidence>
<feature type="transmembrane region" description="Helical" evidence="6">
    <location>
        <begin position="232"/>
        <end position="256"/>
    </location>
</feature>
<feature type="transmembrane region" description="Helical" evidence="6">
    <location>
        <begin position="355"/>
        <end position="380"/>
    </location>
</feature>
<dbReference type="RefSeq" id="XP_056513818.1">
    <property type="nucleotide sequence ID" value="XM_056652751.1"/>
</dbReference>
<dbReference type="OrthoDB" id="3026777at2759"/>
<keyword evidence="4 6" id="KW-0472">Membrane</keyword>
<dbReference type="PROSITE" id="PS50850">
    <property type="entry name" value="MFS"/>
    <property type="match status" value="1"/>
</dbReference>
<reference evidence="8" key="1">
    <citation type="submission" date="2022-11" db="EMBL/GenBank/DDBJ databases">
        <authorList>
            <person name="Petersen C."/>
        </authorList>
    </citation>
    <scope>NUCLEOTIDE SEQUENCE</scope>
    <source>
        <strain evidence="8">IBT 34128</strain>
    </source>
</reference>
<evidence type="ECO:0000256" key="3">
    <source>
        <dbReference type="ARBA" id="ARBA00022989"/>
    </source>
</evidence>
<feature type="transmembrane region" description="Helical" evidence="6">
    <location>
        <begin position="494"/>
        <end position="517"/>
    </location>
</feature>
<dbReference type="Gene3D" id="1.20.1250.20">
    <property type="entry name" value="MFS general substrate transporter like domains"/>
    <property type="match status" value="1"/>
</dbReference>
<sequence length="576" mass="63011">MENEQFFADEPEVDTRNACRTAEDAEQHSRRSASPLLSDMPPDHELPEEQIFDNVKPQPSWRAPSIWWLLPFGLLFMVGFGGLAVPKINLIISLVCRDYLAEKSLKEPGFTYLPVAFGRDNSHCQIPEVQSLVARFQLYLNLAAGIISALVSPRLGHLSDRYGRTRMIALGAMGAVLNEVITVIVASWPERMPVNLLLVGAMLDGLGGSFTAALALIHSYASDCTPPERRSVAFGLFHGALFFGIAAGPSGAAFLIKKSGGTLPVFYIALALHATFCLAVAFIVPESLSQERQQAARDRHREKTADNGASNWCSWSSWNPIHLVTPLVILLPAVGRPSVLFPTRRGATPTLRRNIVLLAAIDTVVFGVTMGAGQLIIIYAEYMFHWDSVESSLFVSVNNVVRVINLFVVLPIVARLFRTPTKDDGSIRGSDMLDIVLIRLSILFDILGYIGYMLARHPAMMILSGAVASLGGMGSPTLQASLTKHVPPDRIGQMLGVTGLLHALARIIAPTIFNLIYSVTVATYPQAVFVSLAALFGVAFFLSWLIRPYVNLDEVPSHSRDEANEHGYDENTPLLR</sequence>
<dbReference type="PANTHER" id="PTHR23507">
    <property type="entry name" value="ZGC:174356"/>
    <property type="match status" value="1"/>
</dbReference>
<dbReference type="GO" id="GO:0022857">
    <property type="term" value="F:transmembrane transporter activity"/>
    <property type="evidence" value="ECO:0007669"/>
    <property type="project" value="InterPro"/>
</dbReference>
<feature type="transmembrane region" description="Helical" evidence="6">
    <location>
        <begin position="400"/>
        <end position="417"/>
    </location>
</feature>
<dbReference type="GeneID" id="81391919"/>
<feature type="transmembrane region" description="Helical" evidence="6">
    <location>
        <begin position="461"/>
        <end position="482"/>
    </location>
</feature>
<evidence type="ECO:0000256" key="2">
    <source>
        <dbReference type="ARBA" id="ARBA00022692"/>
    </source>
</evidence>
<evidence type="ECO:0000259" key="7">
    <source>
        <dbReference type="PROSITE" id="PS50850"/>
    </source>
</evidence>
<dbReference type="Proteomes" id="UP001141434">
    <property type="component" value="Unassembled WGS sequence"/>
</dbReference>
<evidence type="ECO:0000256" key="6">
    <source>
        <dbReference type="SAM" id="Phobius"/>
    </source>
</evidence>
<feature type="transmembrane region" description="Helical" evidence="6">
    <location>
        <begin position="262"/>
        <end position="284"/>
    </location>
</feature>
<evidence type="ECO:0000256" key="4">
    <source>
        <dbReference type="ARBA" id="ARBA00023136"/>
    </source>
</evidence>
<evidence type="ECO:0000256" key="1">
    <source>
        <dbReference type="ARBA" id="ARBA00004141"/>
    </source>
</evidence>
<feature type="transmembrane region" description="Helical" evidence="6">
    <location>
        <begin position="523"/>
        <end position="546"/>
    </location>
</feature>
<dbReference type="InterPro" id="IPR011701">
    <property type="entry name" value="MFS"/>
</dbReference>
<feature type="transmembrane region" description="Helical" evidence="6">
    <location>
        <begin position="136"/>
        <end position="155"/>
    </location>
</feature>
<dbReference type="InterPro" id="IPR036259">
    <property type="entry name" value="MFS_trans_sf"/>
</dbReference>
<keyword evidence="3 6" id="KW-1133">Transmembrane helix</keyword>
<comment type="subcellular location">
    <subcellularLocation>
        <location evidence="1">Membrane</location>
        <topology evidence="1">Multi-pass membrane protein</topology>
    </subcellularLocation>
</comment>
<name>A0A9W9KH21_9EURO</name>
<feature type="domain" description="Major facilitator superfamily (MFS) profile" evidence="7">
    <location>
        <begin position="74"/>
        <end position="551"/>
    </location>
</feature>
<keyword evidence="2 6" id="KW-0812">Transmembrane</keyword>
<protein>
    <submittedName>
        <fullName evidence="8">Major facilitator superfamily domain general substrate transporter</fullName>
    </submittedName>
</protein>
<comment type="caution">
    <text evidence="8">The sequence shown here is derived from an EMBL/GenBank/DDBJ whole genome shotgun (WGS) entry which is preliminary data.</text>
</comment>
<organism evidence="8 9">
    <name type="scientific">Penicillium alfredii</name>
    <dbReference type="NCBI Taxonomy" id="1506179"/>
    <lineage>
        <taxon>Eukaryota</taxon>
        <taxon>Fungi</taxon>
        <taxon>Dikarya</taxon>
        <taxon>Ascomycota</taxon>
        <taxon>Pezizomycotina</taxon>
        <taxon>Eurotiomycetes</taxon>
        <taxon>Eurotiomycetidae</taxon>
        <taxon>Eurotiales</taxon>
        <taxon>Aspergillaceae</taxon>
        <taxon>Penicillium</taxon>
    </lineage>
</organism>
<feature type="transmembrane region" description="Helical" evidence="6">
    <location>
        <begin position="167"/>
        <end position="188"/>
    </location>
</feature>
<gene>
    <name evidence="8" type="ORF">NUU61_002169</name>
</gene>
<keyword evidence="9" id="KW-1185">Reference proteome</keyword>
<dbReference type="GO" id="GO:0016020">
    <property type="term" value="C:membrane"/>
    <property type="evidence" value="ECO:0007669"/>
    <property type="project" value="UniProtKB-SubCell"/>
</dbReference>
<feature type="region of interest" description="Disordered" evidence="5">
    <location>
        <begin position="1"/>
        <end position="41"/>
    </location>
</feature>
<evidence type="ECO:0000313" key="8">
    <source>
        <dbReference type="EMBL" id="KAJ5104822.1"/>
    </source>
</evidence>
<dbReference type="InterPro" id="IPR020846">
    <property type="entry name" value="MFS_dom"/>
</dbReference>
<accession>A0A9W9KH21</accession>
<feature type="transmembrane region" description="Helical" evidence="6">
    <location>
        <begin position="194"/>
        <end position="220"/>
    </location>
</feature>
<proteinExistence type="predicted"/>
<reference evidence="8" key="2">
    <citation type="journal article" date="2023" name="IMA Fungus">
        <title>Comparative genomic study of the Penicillium genus elucidates a diverse pangenome and 15 lateral gene transfer events.</title>
        <authorList>
            <person name="Petersen C."/>
            <person name="Sorensen T."/>
            <person name="Nielsen M.R."/>
            <person name="Sondergaard T.E."/>
            <person name="Sorensen J.L."/>
            <person name="Fitzpatrick D.A."/>
            <person name="Frisvad J.C."/>
            <person name="Nielsen K.L."/>
        </authorList>
    </citation>
    <scope>NUCLEOTIDE SEQUENCE</scope>
    <source>
        <strain evidence="8">IBT 34128</strain>
    </source>
</reference>
<feature type="transmembrane region" description="Helical" evidence="6">
    <location>
        <begin position="437"/>
        <end position="455"/>
    </location>
</feature>
<feature type="compositionally biased region" description="Acidic residues" evidence="5">
    <location>
        <begin position="1"/>
        <end position="12"/>
    </location>
</feature>
<feature type="transmembrane region" description="Helical" evidence="6">
    <location>
        <begin position="66"/>
        <end position="85"/>
    </location>
</feature>